<feature type="binding site" evidence="4">
    <location>
        <position position="104"/>
    </location>
    <ligand>
        <name>substrate</name>
    </ligand>
</feature>
<keyword evidence="1 5" id="KW-0378">Hydrolase</keyword>
<reference evidence="5 6" key="1">
    <citation type="submission" date="2014-06" db="EMBL/GenBank/DDBJ databases">
        <title>Draft genome sequence of Paenibacillus sp. MSt1.</title>
        <authorList>
            <person name="Aw Y.K."/>
            <person name="Ong K.S."/>
            <person name="Gan H.M."/>
            <person name="Lee S.M."/>
        </authorList>
    </citation>
    <scope>NUCLEOTIDE SEQUENCE [LARGE SCALE GENOMIC DNA]</scope>
    <source>
        <strain evidence="5 6">MSt1</strain>
    </source>
</reference>
<evidence type="ECO:0000313" key="6">
    <source>
        <dbReference type="Proteomes" id="UP000028123"/>
    </source>
</evidence>
<comment type="similarity">
    <text evidence="2">Belongs to the glycosyl hydrolase 88 family.</text>
</comment>
<dbReference type="InterPro" id="IPR012341">
    <property type="entry name" value="6hp_glycosidase-like_sf"/>
</dbReference>
<dbReference type="InterPro" id="IPR008928">
    <property type="entry name" value="6-hairpin_glycosidase_sf"/>
</dbReference>
<accession>A0A081NU95</accession>
<dbReference type="Gene3D" id="1.50.10.10">
    <property type="match status" value="1"/>
</dbReference>
<comment type="caution">
    <text evidence="5">The sequence shown here is derived from an EMBL/GenBank/DDBJ whole genome shotgun (WGS) entry which is preliminary data.</text>
</comment>
<dbReference type="AlphaFoldDB" id="A0A081NU95"/>
<dbReference type="GO" id="GO:0052757">
    <property type="term" value="F:chondroitin hydrolase activity"/>
    <property type="evidence" value="ECO:0007669"/>
    <property type="project" value="TreeGrafter"/>
</dbReference>
<name>A0A081NU95_9BACL</name>
<dbReference type="PANTHER" id="PTHR36845:SF1">
    <property type="entry name" value="HYDROLASE, PUTATIVE (AFU_ORTHOLOGUE AFUA_7G05090)-RELATED"/>
    <property type="match status" value="1"/>
</dbReference>
<dbReference type="InterPro" id="IPR052369">
    <property type="entry name" value="UG_Glycosaminoglycan_Hydrolase"/>
</dbReference>
<evidence type="ECO:0000256" key="2">
    <source>
        <dbReference type="ARBA" id="ARBA00038358"/>
    </source>
</evidence>
<feature type="binding site" evidence="4">
    <location>
        <position position="237"/>
    </location>
    <ligand>
        <name>substrate</name>
    </ligand>
</feature>
<dbReference type="Pfam" id="PF07470">
    <property type="entry name" value="Glyco_hydro_88"/>
    <property type="match status" value="1"/>
</dbReference>
<dbReference type="GO" id="GO:0000272">
    <property type="term" value="P:polysaccharide catabolic process"/>
    <property type="evidence" value="ECO:0007669"/>
    <property type="project" value="TreeGrafter"/>
</dbReference>
<gene>
    <name evidence="5" type="ORF">ET33_28570</name>
</gene>
<evidence type="ECO:0000313" key="5">
    <source>
        <dbReference type="EMBL" id="KEQ22018.1"/>
    </source>
</evidence>
<feature type="active site" description="Nucleophile" evidence="3">
    <location>
        <position position="104"/>
    </location>
</feature>
<feature type="active site" description="Proton donor" evidence="3">
    <location>
        <position position="161"/>
    </location>
</feature>
<feature type="binding site" evidence="4">
    <location>
        <position position="233"/>
    </location>
    <ligand>
        <name>substrate</name>
    </ligand>
</feature>
<dbReference type="SUPFAM" id="SSF48208">
    <property type="entry name" value="Six-hairpin glycosidases"/>
    <property type="match status" value="1"/>
</dbReference>
<dbReference type="InterPro" id="IPR010905">
    <property type="entry name" value="Glyco_hydro_88"/>
</dbReference>
<sequence>MTSIDTSKWAQASDLKAALPAIWDALQVKVDRMIGQLGEKSPHVAKADGLYDDMRLDWWTAGFWPGILWIMYDMTGKEHYREAAWAWDEKFEQKTIQDNNFHHDVGFQFLPTSVIKYKLTGDMDAKRRGLQAANFLAGRFNIAGSFLRAWNQDKIGWSIVDSSMNLSILFWAAQEIGDPRFDHIARAHADTVVNKFIRPDGSVNHILSFDPQTGELIEPLGGQGHGPDSSWSRGASWALHGMANTYRYTGDKRYLYAAQQVAHYFLACLPDDHVPHWDFRAADPLDDEPRDTSAATCAVSGLIELGAALPGVEGAVYRRAAERILLSLTRHYATWDRPEHEGILLAGTGNKPAGQNIDVSLIYGDYYYVEAIAKLLGWQNRIF</sequence>
<dbReference type="RefSeq" id="WP_036692762.1">
    <property type="nucleotide sequence ID" value="NZ_FYEP01000003.1"/>
</dbReference>
<keyword evidence="6" id="KW-1185">Reference proteome</keyword>
<dbReference type="Proteomes" id="UP000028123">
    <property type="component" value="Unassembled WGS sequence"/>
</dbReference>
<dbReference type="EMBL" id="JNVM01000047">
    <property type="protein sequence ID" value="KEQ22018.1"/>
    <property type="molecule type" value="Genomic_DNA"/>
</dbReference>
<dbReference type="eggNOG" id="COG1331">
    <property type="taxonomic scope" value="Bacteria"/>
</dbReference>
<proteinExistence type="inferred from homology"/>
<dbReference type="PANTHER" id="PTHR36845">
    <property type="entry name" value="HYDROLASE, PUTATIVE (AFU_ORTHOLOGUE AFUA_7G05090)-RELATED"/>
    <property type="match status" value="1"/>
</dbReference>
<protein>
    <submittedName>
        <fullName evidence="5">Glycosyl hydrolase</fullName>
    </submittedName>
</protein>
<organism evidence="5 6">
    <name type="scientific">Paenibacillus tyrfis</name>
    <dbReference type="NCBI Taxonomy" id="1501230"/>
    <lineage>
        <taxon>Bacteria</taxon>
        <taxon>Bacillati</taxon>
        <taxon>Bacillota</taxon>
        <taxon>Bacilli</taxon>
        <taxon>Bacillales</taxon>
        <taxon>Paenibacillaceae</taxon>
        <taxon>Paenibacillus</taxon>
    </lineage>
</organism>
<feature type="binding site" evidence="4">
    <location>
        <position position="161"/>
    </location>
    <ligand>
        <name>substrate</name>
    </ligand>
</feature>
<evidence type="ECO:0000256" key="4">
    <source>
        <dbReference type="PIRSR" id="PIRSR610905-2"/>
    </source>
</evidence>
<evidence type="ECO:0000256" key="3">
    <source>
        <dbReference type="PIRSR" id="PIRSR610905-1"/>
    </source>
</evidence>
<evidence type="ECO:0000256" key="1">
    <source>
        <dbReference type="ARBA" id="ARBA00022801"/>
    </source>
</evidence>